<dbReference type="SUPFAM" id="SSF101473">
    <property type="entry name" value="DhaL-like"/>
    <property type="match status" value="1"/>
</dbReference>
<evidence type="ECO:0000256" key="1">
    <source>
        <dbReference type="SAM" id="MobiDB-lite"/>
    </source>
</evidence>
<dbReference type="InterPro" id="IPR048394">
    <property type="entry name" value="FakA-like_M"/>
</dbReference>
<name>A0A2M9CPI1_9CELL</name>
<feature type="compositionally biased region" description="Basic and acidic residues" evidence="1">
    <location>
        <begin position="384"/>
        <end position="408"/>
    </location>
</feature>
<sequence length="694" mass="67711">MQHRGSDAVRSDAVRAGGARTGGAQAGRVHAERAASDGRPSDGPSSTDGAGSLVTGSQVTGSVASGALVASAVVTNAVVTAWAACAVRRLRESRPALDALNVFPVADADTGTNLWRTFVQGQEALSLAAGAARARSGTGPAEPFDADASAQVLLARLAHGALLGARGNSGLILAAWLQGLSTAPEGPITGTVLARMLRAAATSARTAVGTPAPGTILTAADAAADAAADVVAAGVVDGGAADAAADVVDADAVDANLADVVLAAASGARDAATRSTQELEVLRAAGVRDAGALGLAVVLDALHETVAPDTARRTPTDAPTDALNDTPTDALNDPLAGHPTDPLAGHPTHTPTHTSTGSVTGVPTDVSVVAETMGGGHLLGGHSGGDDSGTREDDVASRAGSAREDAAHHGGAGGGIEVMFVVEARPGTRGAGDPLREGLAAVGDSVGVTRGDGLWQAHVHTDDVAGAVAVARDVAELVRGEVRQCCVRAVHADVPTGGAGLVVVVDSAGLADVLARAGAVVLLSTGPTPGDMSRAVVDAGTERVSVVVGPVAVGSVAIGQVEAAPIAVALADVAASTGLGVDLVAAQSQVQALVATAAWAVDGCDAAALAAVVAGVRVVTWDAAEHGTVLPAEVVTVVRGAEVVTVLHGAAVPSPVLAALADAVRHTGGELVAVPTGEPDARLELGAETTGHAA</sequence>
<feature type="domain" description="DhaL" evidence="2">
    <location>
        <begin position="77"/>
        <end position="304"/>
    </location>
</feature>
<feature type="compositionally biased region" description="Polar residues" evidence="1">
    <location>
        <begin position="43"/>
        <end position="54"/>
    </location>
</feature>
<dbReference type="GO" id="GO:0006071">
    <property type="term" value="P:glycerol metabolic process"/>
    <property type="evidence" value="ECO:0007669"/>
    <property type="project" value="InterPro"/>
</dbReference>
<feature type="compositionally biased region" description="Gly residues" evidence="1">
    <location>
        <begin position="374"/>
        <end position="383"/>
    </location>
</feature>
<dbReference type="SMART" id="SM01121">
    <property type="entry name" value="Dak1_2"/>
    <property type="match status" value="1"/>
</dbReference>
<feature type="region of interest" description="Disordered" evidence="1">
    <location>
        <begin position="374"/>
        <end position="413"/>
    </location>
</feature>
<dbReference type="InterPro" id="IPR033470">
    <property type="entry name" value="FakA-like_C"/>
</dbReference>
<dbReference type="InterPro" id="IPR036117">
    <property type="entry name" value="DhaL_dom_sf"/>
</dbReference>
<dbReference type="PROSITE" id="PS51480">
    <property type="entry name" value="DHAL"/>
    <property type="match status" value="1"/>
</dbReference>
<keyword evidence="4" id="KW-1185">Reference proteome</keyword>
<dbReference type="Pfam" id="PF21645">
    <property type="entry name" value="FakA-like_M"/>
    <property type="match status" value="1"/>
</dbReference>
<evidence type="ECO:0000313" key="3">
    <source>
        <dbReference type="EMBL" id="PJJ73811.1"/>
    </source>
</evidence>
<gene>
    <name evidence="3" type="ORF">CLV28_1292</name>
</gene>
<dbReference type="PANTHER" id="PTHR33434:SF4">
    <property type="entry name" value="PHOSPHATASE PROTEIN"/>
    <property type="match status" value="1"/>
</dbReference>
<evidence type="ECO:0000259" key="2">
    <source>
        <dbReference type="PROSITE" id="PS51480"/>
    </source>
</evidence>
<dbReference type="SMART" id="SM01120">
    <property type="entry name" value="Dak2"/>
    <property type="match status" value="1"/>
</dbReference>
<reference evidence="3 4" key="1">
    <citation type="submission" date="2017-11" db="EMBL/GenBank/DDBJ databases">
        <title>Genomic Encyclopedia of Archaeal and Bacterial Type Strains, Phase II (KMG-II): From Individual Species to Whole Genera.</title>
        <authorList>
            <person name="Goeker M."/>
        </authorList>
    </citation>
    <scope>NUCLEOTIDE SEQUENCE [LARGE SCALE GENOMIC DNA]</scope>
    <source>
        <strain evidence="3 4">DSM 25478</strain>
    </source>
</reference>
<dbReference type="PANTHER" id="PTHR33434">
    <property type="entry name" value="DEGV DOMAIN-CONTAINING PROTEIN DR_1986-RELATED"/>
    <property type="match status" value="1"/>
</dbReference>
<feature type="region of interest" description="Disordered" evidence="1">
    <location>
        <begin position="1"/>
        <end position="54"/>
    </location>
</feature>
<proteinExistence type="predicted"/>
<organism evidence="3 4">
    <name type="scientific">Sediminihabitans luteus</name>
    <dbReference type="NCBI Taxonomy" id="1138585"/>
    <lineage>
        <taxon>Bacteria</taxon>
        <taxon>Bacillati</taxon>
        <taxon>Actinomycetota</taxon>
        <taxon>Actinomycetes</taxon>
        <taxon>Micrococcales</taxon>
        <taxon>Cellulomonadaceae</taxon>
        <taxon>Sediminihabitans</taxon>
    </lineage>
</organism>
<dbReference type="InterPro" id="IPR004007">
    <property type="entry name" value="DhaL_dom"/>
</dbReference>
<accession>A0A2M9CPI1</accession>
<feature type="compositionally biased region" description="Low complexity" evidence="1">
    <location>
        <begin position="345"/>
        <end position="361"/>
    </location>
</feature>
<protein>
    <recommendedName>
        <fullName evidence="2">DhaL domain-containing protein</fullName>
    </recommendedName>
</protein>
<dbReference type="Proteomes" id="UP000231693">
    <property type="component" value="Unassembled WGS sequence"/>
</dbReference>
<dbReference type="Pfam" id="PF02734">
    <property type="entry name" value="Dak2"/>
    <property type="match status" value="1"/>
</dbReference>
<evidence type="ECO:0000313" key="4">
    <source>
        <dbReference type="Proteomes" id="UP000231693"/>
    </source>
</evidence>
<dbReference type="EMBL" id="PGFE01000002">
    <property type="protein sequence ID" value="PJJ73811.1"/>
    <property type="molecule type" value="Genomic_DNA"/>
</dbReference>
<feature type="compositionally biased region" description="Basic and acidic residues" evidence="1">
    <location>
        <begin position="29"/>
        <end position="40"/>
    </location>
</feature>
<dbReference type="InterPro" id="IPR050270">
    <property type="entry name" value="DegV_domain_contain"/>
</dbReference>
<dbReference type="GO" id="GO:0004371">
    <property type="term" value="F:glycerone kinase activity"/>
    <property type="evidence" value="ECO:0007669"/>
    <property type="project" value="InterPro"/>
</dbReference>
<comment type="caution">
    <text evidence="3">The sequence shown here is derived from an EMBL/GenBank/DDBJ whole genome shotgun (WGS) entry which is preliminary data.</text>
</comment>
<feature type="region of interest" description="Disordered" evidence="1">
    <location>
        <begin position="308"/>
        <end position="361"/>
    </location>
</feature>
<feature type="compositionally biased region" description="Basic and acidic residues" evidence="1">
    <location>
        <begin position="1"/>
        <end position="13"/>
    </location>
</feature>
<dbReference type="AlphaFoldDB" id="A0A2M9CPI1"/>
<dbReference type="Gene3D" id="1.25.40.340">
    <property type="match status" value="1"/>
</dbReference>